<comment type="caution">
    <text evidence="2">The sequence shown here is derived from an EMBL/GenBank/DDBJ whole genome shotgun (WGS) entry which is preliminary data.</text>
</comment>
<feature type="region of interest" description="Disordered" evidence="1">
    <location>
        <begin position="298"/>
        <end position="319"/>
    </location>
</feature>
<accession>A0ABW5FVC4</accession>
<sequence length="462" mass="47280">MRLVRLGQQPSRVAEDIRAALASIGRGSNVVGGLALIGPRPLPTAKPVDAIMILPRGVIVVVGVDLPDPAMRLEAPLSGPWKADGWPLVSPDKAVNPAATALTLADSIARRVREKTPDLPVGTIVAVGPFVETVDQPAADVAGSTRVLHPTPTSMLAAAVSLPSAKAPCTADEVRALLKVLAPEAPRLDSEALASEGFASEGFTAERGAEDPLSAITVKLTQVPPPAPKKSRAPVPASAVPPLVPPPKPIEVTTPVPKINIPLAPPEQASRTVRWLPVAAIALLAVMLVTAIVLATTGGGGEQAAPPRPGPSPTPVSQAVQGLQFLKRDLAGDPNCAAHAYGDVQASLQRAPCTMMRRGSFESSIDGRAVAVSIAVVYFNDEATAAAFKTTADTAGGGGIGDLATETGKWPRTPQFAGAAYTSSVTSTAVRLVLATWFDGASSSADPGLNQVGHAALNVQLT</sequence>
<evidence type="ECO:0000256" key="1">
    <source>
        <dbReference type="SAM" id="MobiDB-lite"/>
    </source>
</evidence>
<evidence type="ECO:0000313" key="3">
    <source>
        <dbReference type="Proteomes" id="UP001597417"/>
    </source>
</evidence>
<protein>
    <submittedName>
        <fullName evidence="2">Uncharacterized protein</fullName>
    </submittedName>
</protein>
<reference evidence="3" key="1">
    <citation type="journal article" date="2019" name="Int. J. Syst. Evol. Microbiol.">
        <title>The Global Catalogue of Microorganisms (GCM) 10K type strain sequencing project: providing services to taxonomists for standard genome sequencing and annotation.</title>
        <authorList>
            <consortium name="The Broad Institute Genomics Platform"/>
            <consortium name="The Broad Institute Genome Sequencing Center for Infectious Disease"/>
            <person name="Wu L."/>
            <person name="Ma J."/>
        </authorList>
    </citation>
    <scope>NUCLEOTIDE SEQUENCE [LARGE SCALE GENOMIC DNA]</scope>
    <source>
        <strain evidence="3">CGMCC 4.7645</strain>
    </source>
</reference>
<dbReference type="EMBL" id="JBHUKR010000009">
    <property type="protein sequence ID" value="MFD2418565.1"/>
    <property type="molecule type" value="Genomic_DNA"/>
</dbReference>
<gene>
    <name evidence="2" type="ORF">ACFSXZ_19770</name>
</gene>
<keyword evidence="3" id="KW-1185">Reference proteome</keyword>
<evidence type="ECO:0000313" key="2">
    <source>
        <dbReference type="EMBL" id="MFD2418565.1"/>
    </source>
</evidence>
<dbReference type="Proteomes" id="UP001597417">
    <property type="component" value="Unassembled WGS sequence"/>
</dbReference>
<proteinExistence type="predicted"/>
<dbReference type="RefSeq" id="WP_378266583.1">
    <property type="nucleotide sequence ID" value="NZ_JBHUKR010000009.1"/>
</dbReference>
<organism evidence="2 3">
    <name type="scientific">Amycolatopsis pigmentata</name>
    <dbReference type="NCBI Taxonomy" id="450801"/>
    <lineage>
        <taxon>Bacteria</taxon>
        <taxon>Bacillati</taxon>
        <taxon>Actinomycetota</taxon>
        <taxon>Actinomycetes</taxon>
        <taxon>Pseudonocardiales</taxon>
        <taxon>Pseudonocardiaceae</taxon>
        <taxon>Amycolatopsis</taxon>
    </lineage>
</organism>
<name>A0ABW5FVC4_9PSEU</name>